<protein>
    <recommendedName>
        <fullName evidence="5">UDP-N-acetylglucosamine kinase</fullName>
        <ecNumber evidence="2">2.7.1.176</ecNumber>
    </recommendedName>
    <alternativeName>
        <fullName evidence="5">UDP-N-acetylglucosamine kinase</fullName>
    </alternativeName>
</protein>
<feature type="domain" description="Zeta toxin" evidence="7">
    <location>
        <begin position="3"/>
        <end position="103"/>
    </location>
</feature>
<comment type="similarity">
    <text evidence="1">Belongs to the zeta toxin family.</text>
</comment>
<evidence type="ECO:0000256" key="1">
    <source>
        <dbReference type="ARBA" id="ARBA00009104"/>
    </source>
</evidence>
<evidence type="ECO:0000256" key="6">
    <source>
        <dbReference type="ARBA" id="ARBA00048178"/>
    </source>
</evidence>
<dbReference type="EC" id="2.7.1.176" evidence="2"/>
<evidence type="ECO:0000256" key="3">
    <source>
        <dbReference type="ARBA" id="ARBA00022741"/>
    </source>
</evidence>
<keyword evidence="3" id="KW-0547">Nucleotide-binding</keyword>
<evidence type="ECO:0000256" key="4">
    <source>
        <dbReference type="ARBA" id="ARBA00022840"/>
    </source>
</evidence>
<dbReference type="InterPro" id="IPR010488">
    <property type="entry name" value="Zeta_toxin_domain"/>
</dbReference>
<name>A0ABU7Q9C2_9ACTN</name>
<accession>A0ABU7Q9C2</accession>
<comment type="caution">
    <text evidence="8">The sequence shown here is derived from an EMBL/GenBank/DDBJ whole genome shotgun (WGS) entry which is preliminary data.</text>
</comment>
<reference evidence="8 9" key="1">
    <citation type="submission" date="2023-11" db="EMBL/GenBank/DDBJ databases">
        <title>30 novel species of actinomycetes from the DSMZ collection.</title>
        <authorList>
            <person name="Nouioui I."/>
        </authorList>
    </citation>
    <scope>NUCLEOTIDE SEQUENCE [LARGE SCALE GENOMIC DNA]</scope>
    <source>
        <strain evidence="8 9">DSM 41524</strain>
    </source>
</reference>
<evidence type="ECO:0000256" key="2">
    <source>
        <dbReference type="ARBA" id="ARBA00011963"/>
    </source>
</evidence>
<evidence type="ECO:0000313" key="8">
    <source>
        <dbReference type="EMBL" id="MEE4597995.1"/>
    </source>
</evidence>
<comment type="catalytic activity">
    <reaction evidence="6">
        <text>UDP-N-acetyl-alpha-D-glucosamine + ATP = UDP-N-acetyl-alpha-D-glucosamine 3'-phosphate + ADP + H(+)</text>
        <dbReference type="Rhea" id="RHEA:32671"/>
        <dbReference type="ChEBI" id="CHEBI:15378"/>
        <dbReference type="ChEBI" id="CHEBI:30616"/>
        <dbReference type="ChEBI" id="CHEBI:57705"/>
        <dbReference type="ChEBI" id="CHEBI:64353"/>
        <dbReference type="ChEBI" id="CHEBI:456216"/>
        <dbReference type="EC" id="2.7.1.176"/>
    </reaction>
</comment>
<sequence length="185" mass="20362">MVIEITPESAAQFAARAAVDRQAGYRVQLVALAVREADSRQGTAARYAHLNQKDIPARFTTAAGHNACFAVVPETVALAEQMAVVDEVAVMRRDTHPLYRNHLTDQGRWTRRPAADLAVTAERYRPYTPEEAAAFWATQRWLHTAMPQYRDDLIAIAGLACPLMPAQRPHQLDMPAPAAALPVPA</sequence>
<keyword evidence="9" id="KW-1185">Reference proteome</keyword>
<evidence type="ECO:0000313" key="9">
    <source>
        <dbReference type="Proteomes" id="UP001354709"/>
    </source>
</evidence>
<dbReference type="InterPro" id="IPR027417">
    <property type="entry name" value="P-loop_NTPase"/>
</dbReference>
<dbReference type="Gene3D" id="3.40.50.300">
    <property type="entry name" value="P-loop containing nucleotide triphosphate hydrolases"/>
    <property type="match status" value="1"/>
</dbReference>
<keyword evidence="4" id="KW-0067">ATP-binding</keyword>
<organism evidence="8 9">
    <name type="scientific">Streptomyces asiaticus subsp. ignotus</name>
    <dbReference type="NCBI Taxonomy" id="3098222"/>
    <lineage>
        <taxon>Bacteria</taxon>
        <taxon>Bacillati</taxon>
        <taxon>Actinomycetota</taxon>
        <taxon>Actinomycetes</taxon>
        <taxon>Kitasatosporales</taxon>
        <taxon>Streptomycetaceae</taxon>
        <taxon>Streptomyces</taxon>
        <taxon>Streptomyces violaceusniger group</taxon>
    </lineage>
</organism>
<gene>
    <name evidence="8" type="ORF">V2J94_40065</name>
</gene>
<evidence type="ECO:0000256" key="5">
    <source>
        <dbReference type="ARBA" id="ARBA00032897"/>
    </source>
</evidence>
<proteinExistence type="inferred from homology"/>
<dbReference type="Proteomes" id="UP001354709">
    <property type="component" value="Unassembled WGS sequence"/>
</dbReference>
<dbReference type="Pfam" id="PF06414">
    <property type="entry name" value="Zeta_toxin"/>
    <property type="match status" value="1"/>
</dbReference>
<evidence type="ECO:0000259" key="7">
    <source>
        <dbReference type="Pfam" id="PF06414"/>
    </source>
</evidence>
<dbReference type="EMBL" id="JAZBJO010000042">
    <property type="protein sequence ID" value="MEE4597995.1"/>
    <property type="molecule type" value="Genomic_DNA"/>
</dbReference>